<evidence type="ECO:0000313" key="2">
    <source>
        <dbReference type="EMBL" id="KAK5650498.1"/>
    </source>
</evidence>
<dbReference type="AlphaFoldDB" id="A0AAN7ZX98"/>
<comment type="caution">
    <text evidence="2">The sequence shown here is derived from an EMBL/GenBank/DDBJ whole genome shotgun (WGS) entry which is preliminary data.</text>
</comment>
<evidence type="ECO:0000313" key="3">
    <source>
        <dbReference type="Proteomes" id="UP001329430"/>
    </source>
</evidence>
<gene>
    <name evidence="2" type="ORF">RI129_001527</name>
</gene>
<feature type="compositionally biased region" description="Basic residues" evidence="1">
    <location>
        <begin position="133"/>
        <end position="146"/>
    </location>
</feature>
<dbReference type="Proteomes" id="UP001329430">
    <property type="component" value="Chromosome 1"/>
</dbReference>
<dbReference type="EMBL" id="JAVRBK010000001">
    <property type="protein sequence ID" value="KAK5650498.1"/>
    <property type="molecule type" value="Genomic_DNA"/>
</dbReference>
<organism evidence="2 3">
    <name type="scientific">Pyrocoelia pectoralis</name>
    <dbReference type="NCBI Taxonomy" id="417401"/>
    <lineage>
        <taxon>Eukaryota</taxon>
        <taxon>Metazoa</taxon>
        <taxon>Ecdysozoa</taxon>
        <taxon>Arthropoda</taxon>
        <taxon>Hexapoda</taxon>
        <taxon>Insecta</taxon>
        <taxon>Pterygota</taxon>
        <taxon>Neoptera</taxon>
        <taxon>Endopterygota</taxon>
        <taxon>Coleoptera</taxon>
        <taxon>Polyphaga</taxon>
        <taxon>Elateriformia</taxon>
        <taxon>Elateroidea</taxon>
        <taxon>Lampyridae</taxon>
        <taxon>Lampyrinae</taxon>
        <taxon>Pyrocoelia</taxon>
    </lineage>
</organism>
<evidence type="ECO:0008006" key="4">
    <source>
        <dbReference type="Google" id="ProtNLM"/>
    </source>
</evidence>
<reference evidence="2 3" key="1">
    <citation type="journal article" date="2024" name="Insects">
        <title>An Improved Chromosome-Level Genome Assembly of the Firefly Pyrocoelia pectoralis.</title>
        <authorList>
            <person name="Fu X."/>
            <person name="Meyer-Rochow V.B."/>
            <person name="Ballantyne L."/>
            <person name="Zhu X."/>
        </authorList>
    </citation>
    <scope>NUCLEOTIDE SEQUENCE [LARGE SCALE GENOMIC DNA]</scope>
    <source>
        <strain evidence="2">XCY_ONT2</strain>
    </source>
</reference>
<feature type="region of interest" description="Disordered" evidence="1">
    <location>
        <begin position="73"/>
        <end position="146"/>
    </location>
</feature>
<sequence length="146" mass="16628">MKGAKIFCHLDITDAYTHLPVDEKFCQALTLNTPTHRLVQPIRARLESIAENPTQPTSSHITPKRSRRVHFYNNSRISSIEPPATVPVHHPRMGPERGPLEHSIQPHKSRLSPVEMPQLPPVQTSQITPTPRRSTRIRTTRKLFGK</sequence>
<name>A0AAN7ZX98_9COLE</name>
<evidence type="ECO:0000256" key="1">
    <source>
        <dbReference type="SAM" id="MobiDB-lite"/>
    </source>
</evidence>
<accession>A0AAN7ZX98</accession>
<protein>
    <recommendedName>
        <fullName evidence="4">Reverse transcriptase domain-containing protein</fullName>
    </recommendedName>
</protein>
<proteinExistence type="predicted"/>
<keyword evidence="3" id="KW-1185">Reference proteome</keyword>